<dbReference type="eggNOG" id="ENOG5032YBJ">
    <property type="taxonomic scope" value="Bacteria"/>
</dbReference>
<dbReference type="Proteomes" id="UP000024329">
    <property type="component" value="Unassembled WGS sequence"/>
</dbReference>
<keyword evidence="1" id="KW-1133">Transmembrane helix</keyword>
<feature type="transmembrane region" description="Helical" evidence="1">
    <location>
        <begin position="307"/>
        <end position="326"/>
    </location>
</feature>
<feature type="transmembrane region" description="Helical" evidence="1">
    <location>
        <begin position="122"/>
        <end position="139"/>
    </location>
</feature>
<keyword evidence="1" id="KW-0812">Transmembrane</keyword>
<organism evidence="2 3">
    <name type="scientific">Novosphingobium resinovorum</name>
    <dbReference type="NCBI Taxonomy" id="158500"/>
    <lineage>
        <taxon>Bacteria</taxon>
        <taxon>Pseudomonadati</taxon>
        <taxon>Pseudomonadota</taxon>
        <taxon>Alphaproteobacteria</taxon>
        <taxon>Sphingomonadales</taxon>
        <taxon>Sphingomonadaceae</taxon>
        <taxon>Novosphingobium</taxon>
    </lineage>
</organism>
<comment type="caution">
    <text evidence="2">The sequence shown here is derived from an EMBL/GenBank/DDBJ whole genome shotgun (WGS) entry which is preliminary data.</text>
</comment>
<dbReference type="AlphaFoldDB" id="A0A031JTH4"/>
<evidence type="ECO:0008006" key="4">
    <source>
        <dbReference type="Google" id="ProtNLM"/>
    </source>
</evidence>
<dbReference type="EMBL" id="JFYZ01000018">
    <property type="protein sequence ID" value="EZP80235.1"/>
    <property type="molecule type" value="Genomic_DNA"/>
</dbReference>
<feature type="transmembrane region" description="Helical" evidence="1">
    <location>
        <begin position="332"/>
        <end position="351"/>
    </location>
</feature>
<sequence>MISKLNSRFSVVKTEKVINFAALLTSFGLGQGSLFLANSYLMLEHRHELVSSFGAAYALITFLLFITDWGGAVYMARLAALHDGRREELDLGFLELCLIRTAVAIVLIVGSTAYFLRDGTEFSAGFFPFASLGLIAYAFNAGGVLDGSGKAGLSGLCQAIPPVSVAVLLWFVAGPVDAAAGRMLGLAYALGLLASVMGQLMLYRPMFKTAFRSLSFCGVVVCGRTAAVYMATPLPGQALFRFQVFLATSYLTTALAATFIYSRQLIGVGYQLIGFLLRVDIRDFALRVRGGTLNWFDCMTQSLTAKAGVAAMAGCLLIGGVMTKWASHEIGIVLLLYAPCLLSLAISTTLQRAFVFQSRANEVLAAIVVTTWAPALAALIWPRQISIAMIVAIEIAGQLLQIVWYCARWSAHNHCKGKVNG</sequence>
<dbReference type="RefSeq" id="WP_036527514.1">
    <property type="nucleotide sequence ID" value="NZ_JFYZ01000018.1"/>
</dbReference>
<feature type="transmembrane region" description="Helical" evidence="1">
    <location>
        <begin position="214"/>
        <end position="232"/>
    </location>
</feature>
<reference evidence="2 3" key="1">
    <citation type="submission" date="2014-03" db="EMBL/GenBank/DDBJ databases">
        <title>Whole genome sequence of Novosphingobium resinovorum KF1.</title>
        <authorList>
            <person name="Gan H.M."/>
            <person name="Gan H.Y."/>
            <person name="Chew T.H."/>
            <person name="Savka M.A."/>
        </authorList>
    </citation>
    <scope>NUCLEOTIDE SEQUENCE [LARGE SCALE GENOMIC DNA]</scope>
    <source>
        <strain evidence="2 3">KF1</strain>
    </source>
</reference>
<feature type="transmembrane region" description="Helical" evidence="1">
    <location>
        <begin position="387"/>
        <end position="407"/>
    </location>
</feature>
<gene>
    <name evidence="2" type="ORF">BV97_03650</name>
</gene>
<accession>A0A031JTH4</accession>
<evidence type="ECO:0000313" key="2">
    <source>
        <dbReference type="EMBL" id="EZP80235.1"/>
    </source>
</evidence>
<evidence type="ECO:0000313" key="3">
    <source>
        <dbReference type="Proteomes" id="UP000024329"/>
    </source>
</evidence>
<name>A0A031JTH4_9SPHN</name>
<protein>
    <recommendedName>
        <fullName evidence="4">Polysaccharide biosynthesis protein</fullName>
    </recommendedName>
</protein>
<feature type="transmembrane region" description="Helical" evidence="1">
    <location>
        <begin position="151"/>
        <end position="173"/>
    </location>
</feature>
<feature type="transmembrane region" description="Helical" evidence="1">
    <location>
        <begin position="97"/>
        <end position="116"/>
    </location>
</feature>
<feature type="transmembrane region" description="Helical" evidence="1">
    <location>
        <begin position="20"/>
        <end position="43"/>
    </location>
</feature>
<keyword evidence="1" id="KW-0472">Membrane</keyword>
<feature type="transmembrane region" description="Helical" evidence="1">
    <location>
        <begin position="238"/>
        <end position="261"/>
    </location>
</feature>
<evidence type="ECO:0000256" key="1">
    <source>
        <dbReference type="SAM" id="Phobius"/>
    </source>
</evidence>
<feature type="transmembrane region" description="Helical" evidence="1">
    <location>
        <begin position="179"/>
        <end position="202"/>
    </location>
</feature>
<feature type="transmembrane region" description="Helical" evidence="1">
    <location>
        <begin position="55"/>
        <end position="76"/>
    </location>
</feature>
<proteinExistence type="predicted"/>
<feature type="transmembrane region" description="Helical" evidence="1">
    <location>
        <begin position="363"/>
        <end position="381"/>
    </location>
</feature>